<accession>A0A1W1VC36</accession>
<organism evidence="2 3">
    <name type="scientific">Deinococcus hopiensis KR-140</name>
    <dbReference type="NCBI Taxonomy" id="695939"/>
    <lineage>
        <taxon>Bacteria</taxon>
        <taxon>Thermotogati</taxon>
        <taxon>Deinococcota</taxon>
        <taxon>Deinococci</taxon>
        <taxon>Deinococcales</taxon>
        <taxon>Deinococcaceae</taxon>
        <taxon>Deinococcus</taxon>
    </lineage>
</organism>
<proteinExistence type="predicted"/>
<evidence type="ECO:0000313" key="2">
    <source>
        <dbReference type="EMBL" id="SMB90760.1"/>
    </source>
</evidence>
<gene>
    <name evidence="2" type="ORF">SAMN00790413_00885</name>
</gene>
<dbReference type="EMBL" id="FWWU01000009">
    <property type="protein sequence ID" value="SMB90760.1"/>
    <property type="molecule type" value="Genomic_DNA"/>
</dbReference>
<keyword evidence="3" id="KW-1185">Reference proteome</keyword>
<reference evidence="2 3" key="1">
    <citation type="submission" date="2017-04" db="EMBL/GenBank/DDBJ databases">
        <authorList>
            <person name="Afonso C.L."/>
            <person name="Miller P.J."/>
            <person name="Scott M.A."/>
            <person name="Spackman E."/>
            <person name="Goraichik I."/>
            <person name="Dimitrov K.M."/>
            <person name="Suarez D.L."/>
            <person name="Swayne D.E."/>
        </authorList>
    </citation>
    <scope>NUCLEOTIDE SEQUENCE [LARGE SCALE GENOMIC DNA]</scope>
    <source>
        <strain evidence="2 3">KR-140</strain>
    </source>
</reference>
<evidence type="ECO:0000256" key="1">
    <source>
        <dbReference type="SAM" id="MobiDB-lite"/>
    </source>
</evidence>
<dbReference type="AlphaFoldDB" id="A0A1W1VC36"/>
<dbReference type="Proteomes" id="UP000192582">
    <property type="component" value="Unassembled WGS sequence"/>
</dbReference>
<sequence>MHRGGPSAVVPVRSGMQDTAGQRTAGARAVGPKGSPLGSAAVWGAFSGMGAMAARPTPWQSATAARSKPCGQAPLLSFGAFGAVGQRRDQRKRLRGVSFSRSLIINAYEDVTLPCDGLGRRQTAVWNRPRDRSRPGTRWHMGPQEETPAVREKGWKVGPSPERPPSTLTVPLLPALTFRPSFSNHPKRNCAPTRWPIP</sequence>
<protein>
    <submittedName>
        <fullName evidence="2">Uncharacterized protein</fullName>
    </submittedName>
</protein>
<feature type="region of interest" description="Disordered" evidence="1">
    <location>
        <begin position="1"/>
        <end position="33"/>
    </location>
</feature>
<name>A0A1W1VC36_9DEIO</name>
<evidence type="ECO:0000313" key="3">
    <source>
        <dbReference type="Proteomes" id="UP000192582"/>
    </source>
</evidence>
<dbReference type="STRING" id="695939.SAMN00790413_00885"/>
<feature type="region of interest" description="Disordered" evidence="1">
    <location>
        <begin position="127"/>
        <end position="168"/>
    </location>
</feature>